<keyword evidence="2" id="KW-0964">Secreted</keyword>
<organism evidence="11 12">
    <name type="scientific">Triplophysa tibetana</name>
    <dbReference type="NCBI Taxonomy" id="1572043"/>
    <lineage>
        <taxon>Eukaryota</taxon>
        <taxon>Metazoa</taxon>
        <taxon>Chordata</taxon>
        <taxon>Craniata</taxon>
        <taxon>Vertebrata</taxon>
        <taxon>Euteleostomi</taxon>
        <taxon>Actinopterygii</taxon>
        <taxon>Neopterygii</taxon>
        <taxon>Teleostei</taxon>
        <taxon>Ostariophysi</taxon>
        <taxon>Cypriniformes</taxon>
        <taxon>Nemacheilidae</taxon>
        <taxon>Triplophysa</taxon>
    </lineage>
</organism>
<evidence type="ECO:0000256" key="3">
    <source>
        <dbReference type="ARBA" id="ARBA00022723"/>
    </source>
</evidence>
<dbReference type="PROSITE" id="PS51828">
    <property type="entry name" value="PTX_2"/>
    <property type="match status" value="1"/>
</dbReference>
<evidence type="ECO:0000256" key="7">
    <source>
        <dbReference type="ARBA" id="ARBA00038102"/>
    </source>
</evidence>
<evidence type="ECO:0000313" key="12">
    <source>
        <dbReference type="Proteomes" id="UP000324632"/>
    </source>
</evidence>
<dbReference type="InterPro" id="IPR051005">
    <property type="entry name" value="Pentraxin_domain"/>
</dbReference>
<evidence type="ECO:0000313" key="11">
    <source>
        <dbReference type="EMBL" id="KAA0717861.1"/>
    </source>
</evidence>
<dbReference type="PANTHER" id="PTHR45869">
    <property type="entry name" value="C-REACTIVE PROTEIN-RELATED"/>
    <property type="match status" value="1"/>
</dbReference>
<dbReference type="InterPro" id="IPR001759">
    <property type="entry name" value="PTX_dom"/>
</dbReference>
<gene>
    <name evidence="11" type="ORF">E1301_Tti001545</name>
</gene>
<dbReference type="EMBL" id="SOYY01000008">
    <property type="protein sequence ID" value="KAA0717861.1"/>
    <property type="molecule type" value="Genomic_DNA"/>
</dbReference>
<evidence type="ECO:0000256" key="2">
    <source>
        <dbReference type="ARBA" id="ARBA00022525"/>
    </source>
</evidence>
<keyword evidence="12" id="KW-1185">Reference proteome</keyword>
<dbReference type="SUPFAM" id="SSF49899">
    <property type="entry name" value="Concanavalin A-like lectins/glucanases"/>
    <property type="match status" value="1"/>
</dbReference>
<comment type="subcellular location">
    <subcellularLocation>
        <location evidence="1 9">Secreted</location>
    </subcellularLocation>
</comment>
<keyword evidence="4" id="KW-0732">Signal</keyword>
<keyword evidence="6" id="KW-1015">Disulfide bond</keyword>
<reference evidence="11 12" key="1">
    <citation type="journal article" date="2019" name="Mol. Ecol. Resour.">
        <title>Chromosome-level genome assembly of Triplophysa tibetana, a fish adapted to the harsh high-altitude environment of the Tibetan Plateau.</title>
        <authorList>
            <person name="Yang X."/>
            <person name="Liu H."/>
            <person name="Ma Z."/>
            <person name="Zou Y."/>
            <person name="Zou M."/>
            <person name="Mao Y."/>
            <person name="Li X."/>
            <person name="Wang H."/>
            <person name="Chen T."/>
            <person name="Wang W."/>
            <person name="Yang R."/>
        </authorList>
    </citation>
    <scope>NUCLEOTIDE SEQUENCE [LARGE SCALE GENOMIC DNA]</scope>
    <source>
        <strain evidence="11">TTIB1903HZAU</strain>
        <tissue evidence="11">Muscle</tissue>
    </source>
</reference>
<dbReference type="Proteomes" id="UP000324632">
    <property type="component" value="Chromosome 8"/>
</dbReference>
<evidence type="ECO:0000256" key="6">
    <source>
        <dbReference type="ARBA" id="ARBA00023157"/>
    </source>
</evidence>
<keyword evidence="3 9" id="KW-0479">Metal-binding</keyword>
<comment type="cofactor">
    <cofactor evidence="9">
        <name>Ca(2+)</name>
        <dbReference type="ChEBI" id="CHEBI:29108"/>
    </cofactor>
    <text evidence="9">Binds 2 calcium ions per subunit.</text>
</comment>
<comment type="similarity">
    <text evidence="7 9">Belongs to the pentraxin family.</text>
</comment>
<accession>A0A5A9P9M1</accession>
<dbReference type="Gene3D" id="2.60.120.200">
    <property type="match status" value="1"/>
</dbReference>
<dbReference type="AlphaFoldDB" id="A0A5A9P9M1"/>
<evidence type="ECO:0000256" key="9">
    <source>
        <dbReference type="RuleBase" id="RU362112"/>
    </source>
</evidence>
<dbReference type="SMART" id="SM00159">
    <property type="entry name" value="PTX"/>
    <property type="match status" value="1"/>
</dbReference>
<evidence type="ECO:0000256" key="4">
    <source>
        <dbReference type="ARBA" id="ARBA00022729"/>
    </source>
</evidence>
<dbReference type="GO" id="GO:0005576">
    <property type="term" value="C:extracellular region"/>
    <property type="evidence" value="ECO:0007669"/>
    <property type="project" value="UniProtKB-SubCell"/>
</dbReference>
<protein>
    <recommendedName>
        <fullName evidence="9">Pentraxin family member</fullName>
    </recommendedName>
</protein>
<proteinExistence type="inferred from homology"/>
<comment type="caution">
    <text evidence="8">Lacks conserved residue(s) required for the propagation of feature annotation.</text>
</comment>
<dbReference type="PANTHER" id="PTHR45869:SF7">
    <property type="entry name" value="C-REACTIVE PROTEIN"/>
    <property type="match status" value="1"/>
</dbReference>
<evidence type="ECO:0000259" key="10">
    <source>
        <dbReference type="PROSITE" id="PS51828"/>
    </source>
</evidence>
<evidence type="ECO:0000256" key="5">
    <source>
        <dbReference type="ARBA" id="ARBA00022837"/>
    </source>
</evidence>
<comment type="subunit">
    <text evidence="9">Homopentamer. Pentaxin (or pentraxin) have a discoid arrangement of 5 non-covalently bound subunits.</text>
</comment>
<dbReference type="PRINTS" id="PR00895">
    <property type="entry name" value="PENTAXIN"/>
</dbReference>
<dbReference type="InterPro" id="IPR013320">
    <property type="entry name" value="ConA-like_dom_sf"/>
</dbReference>
<name>A0A5A9P9M1_9TELE</name>
<evidence type="ECO:0000256" key="8">
    <source>
        <dbReference type="PROSITE-ProRule" id="PRU01172"/>
    </source>
</evidence>
<keyword evidence="5 9" id="KW-0106">Calcium</keyword>
<evidence type="ECO:0000256" key="1">
    <source>
        <dbReference type="ARBA" id="ARBA00004613"/>
    </source>
</evidence>
<sequence>MVRKCLKEKVVIFPEQSTESYVQLHANETMDFPGITVCLRFYTDESSKSQSLFSLATPSEPNDFTISYSPLNLYKLQVHGANAEFNGLPFKLNRWNSICATWNSVSGFSQVFVDEVPSVQKAVAVKNSFKGDSKIVLGQSYKSYANEDFRQDLAFTGFITDVHVYKEVLTPRLIKNFMEAKIPFKQGDYINWRNLKHTVAGSAAVEPRQHVTFYTNQEGN</sequence>
<comment type="caution">
    <text evidence="11">The sequence shown here is derived from an EMBL/GenBank/DDBJ whole genome shotgun (WGS) entry which is preliminary data.</text>
</comment>
<dbReference type="Pfam" id="PF00354">
    <property type="entry name" value="Pentaxin"/>
    <property type="match status" value="1"/>
</dbReference>
<feature type="domain" description="Pentraxin (PTX)" evidence="10">
    <location>
        <begin position="7"/>
        <end position="211"/>
    </location>
</feature>
<dbReference type="GO" id="GO:0046872">
    <property type="term" value="F:metal ion binding"/>
    <property type="evidence" value="ECO:0007669"/>
    <property type="project" value="UniProtKB-KW"/>
</dbReference>